<dbReference type="AlphaFoldDB" id="A0A177LUK4"/>
<accession>A0A177LUK4</accession>
<sequence length="337" mass="37185">MAKSMTKHPVSSADTLKQAWQDLRADHPHMRIRDAAATLGVSEAELLATDCGNRVTRLREHWPALLGAVGTLGPVMALTRNAFAVHEKTGLYEDICPCGDMLLISGHHIELYLSTGVWHSGFAVMEETHLGPRHSLQFFDTGGEAVHKIYLTEYSDAGLYRRLVDIFRADDQSPNLELPTEGTKSALDALASSQDLPEHWRRLLLVHTTEAVLAGRIATPALRELMRQLAELLLPIQVLVGNPGAMQLHDGPIQNLKITGPWFNVLDQGFNLHLNEMAVAGADIVQLTYQQRDLTGLLVRDQNQQTILTIVGQFDEADGENVLWRDLLKALPVIGPG</sequence>
<comment type="caution">
    <text evidence="2">The sequence shown here is derived from an EMBL/GenBank/DDBJ whole genome shotgun (WGS) entry which is preliminary data.</text>
</comment>
<feature type="domain" description="Haemin-degrading HemS/ChuX" evidence="1">
    <location>
        <begin position="202"/>
        <end position="331"/>
    </location>
</feature>
<dbReference type="EMBL" id="LUUG01000124">
    <property type="protein sequence ID" value="OAH97040.1"/>
    <property type="molecule type" value="Genomic_DNA"/>
</dbReference>
<proteinExistence type="predicted"/>
<dbReference type="CDD" id="cd16830">
    <property type="entry name" value="HemS-like_N"/>
    <property type="match status" value="1"/>
</dbReference>
<organism evidence="2 3">
    <name type="scientific">Methylomonas methanica</name>
    <dbReference type="NCBI Taxonomy" id="421"/>
    <lineage>
        <taxon>Bacteria</taxon>
        <taxon>Pseudomonadati</taxon>
        <taxon>Pseudomonadota</taxon>
        <taxon>Gammaproteobacteria</taxon>
        <taxon>Methylococcales</taxon>
        <taxon>Methylococcaceae</taxon>
        <taxon>Methylomonas</taxon>
    </lineage>
</organism>
<name>A0A177LUK4_METMH</name>
<feature type="domain" description="Haemin-degrading HemS/ChuX" evidence="1">
    <location>
        <begin position="40"/>
        <end position="165"/>
    </location>
</feature>
<dbReference type="InterPro" id="IPR007845">
    <property type="entry name" value="HemS/ChuX_dom"/>
</dbReference>
<gene>
    <name evidence="2" type="ORF">A1332_22075</name>
</gene>
<dbReference type="Proteomes" id="UP000078090">
    <property type="component" value="Unassembled WGS sequence"/>
</dbReference>
<dbReference type="Pfam" id="PF05171">
    <property type="entry name" value="HemS"/>
    <property type="match status" value="2"/>
</dbReference>
<dbReference type="SUPFAM" id="SSF144064">
    <property type="entry name" value="Heme iron utilization protein-like"/>
    <property type="match status" value="1"/>
</dbReference>
<dbReference type="OrthoDB" id="316630at2"/>
<dbReference type="Gene3D" id="3.40.1570.10">
    <property type="entry name" value="HemS/ChuS/ChuX like domains"/>
    <property type="match status" value="2"/>
</dbReference>
<dbReference type="GO" id="GO:0006826">
    <property type="term" value="P:iron ion transport"/>
    <property type="evidence" value="ECO:0007669"/>
    <property type="project" value="InterPro"/>
</dbReference>
<dbReference type="InterPro" id="IPR053733">
    <property type="entry name" value="Heme_Transport_Util_sf"/>
</dbReference>
<evidence type="ECO:0000313" key="3">
    <source>
        <dbReference type="Proteomes" id="UP000078090"/>
    </source>
</evidence>
<evidence type="ECO:0000313" key="2">
    <source>
        <dbReference type="EMBL" id="OAH97040.1"/>
    </source>
</evidence>
<protein>
    <recommendedName>
        <fullName evidence="1">Haemin-degrading HemS/ChuX domain-containing protein</fullName>
    </recommendedName>
</protein>
<reference evidence="2 3" key="1">
    <citation type="submission" date="2016-03" db="EMBL/GenBank/DDBJ databases">
        <authorList>
            <person name="Ploux O."/>
        </authorList>
    </citation>
    <scope>NUCLEOTIDE SEQUENCE [LARGE SCALE GENOMIC DNA]</scope>
    <source>
        <strain evidence="2 3">R-45363</strain>
    </source>
</reference>
<evidence type="ECO:0000259" key="1">
    <source>
        <dbReference type="Pfam" id="PF05171"/>
    </source>
</evidence>